<dbReference type="InterPro" id="IPR003495">
    <property type="entry name" value="CobW/HypB/UreG_nucleotide-bd"/>
</dbReference>
<dbReference type="SUPFAM" id="SSF52540">
    <property type="entry name" value="P-loop containing nucleoside triphosphate hydrolases"/>
    <property type="match status" value="1"/>
</dbReference>
<dbReference type="GO" id="GO:0003924">
    <property type="term" value="F:GTPase activity"/>
    <property type="evidence" value="ECO:0007669"/>
    <property type="project" value="InterPro"/>
</dbReference>
<dbReference type="Gene3D" id="3.40.50.300">
    <property type="entry name" value="P-loop containing nucleotide triphosphate hydrolases"/>
    <property type="match status" value="1"/>
</dbReference>
<dbReference type="EMBL" id="FQTY01000002">
    <property type="protein sequence ID" value="SHE46107.1"/>
    <property type="molecule type" value="Genomic_DNA"/>
</dbReference>
<keyword evidence="3" id="KW-1185">Reference proteome</keyword>
<evidence type="ECO:0000313" key="3">
    <source>
        <dbReference type="Proteomes" id="UP000184114"/>
    </source>
</evidence>
<dbReference type="GO" id="GO:0051604">
    <property type="term" value="P:protein maturation"/>
    <property type="evidence" value="ECO:0007669"/>
    <property type="project" value="InterPro"/>
</dbReference>
<dbReference type="Proteomes" id="UP000184114">
    <property type="component" value="Unassembled WGS sequence"/>
</dbReference>
<organism evidence="2 3">
    <name type="scientific">Tissierella praeacuta DSM 18095</name>
    <dbReference type="NCBI Taxonomy" id="1123404"/>
    <lineage>
        <taxon>Bacteria</taxon>
        <taxon>Bacillati</taxon>
        <taxon>Bacillota</taxon>
        <taxon>Tissierellia</taxon>
        <taxon>Tissierellales</taxon>
        <taxon>Tissierellaceae</taxon>
        <taxon>Tissierella</taxon>
    </lineage>
</organism>
<dbReference type="GO" id="GO:0008270">
    <property type="term" value="F:zinc ion binding"/>
    <property type="evidence" value="ECO:0007669"/>
    <property type="project" value="TreeGrafter"/>
</dbReference>
<dbReference type="PANTHER" id="PTHR30134">
    <property type="entry name" value="HYDROGENASE PROTEIN ASSEMBLY PROTEIN, NICKEL CHAPERONE"/>
    <property type="match status" value="1"/>
</dbReference>
<gene>
    <name evidence="2" type="ORF">SAMN02745784_00775</name>
</gene>
<reference evidence="3" key="1">
    <citation type="submission" date="2016-11" db="EMBL/GenBank/DDBJ databases">
        <authorList>
            <person name="Varghese N."/>
            <person name="Submissions S."/>
        </authorList>
    </citation>
    <scope>NUCLEOTIDE SEQUENCE [LARGE SCALE GENOMIC DNA]</scope>
    <source>
        <strain evidence="3">DSM 18095</strain>
    </source>
</reference>
<dbReference type="Pfam" id="PF02492">
    <property type="entry name" value="cobW"/>
    <property type="match status" value="1"/>
</dbReference>
<dbReference type="AlphaFoldDB" id="A0A1M4TP89"/>
<sequence length="227" mass="25065">MHLVIIGGPTASGKTAIASRLIESLKEKNIEISVVKIDCLTTQDEEVYKKLGVHAISGLSQDICPDHFLATNFLEIFKYGKQNNSDVLIIETAGLCNRCAPFLNNTLNICLVDAFSSFQAPKKLGPMLTTADIVVINKWDMISRCEKDVLKYNIKQLNSNANIIEMNGVSGYGKQVLRKEVLKSNQLENLEGSMLKHQMPCATCSYCAGETRIGAEFEQGIVNKISY</sequence>
<accession>A0A1M4TP89</accession>
<dbReference type="GeneID" id="90996383"/>
<dbReference type="PANTHER" id="PTHR30134:SF1">
    <property type="entry name" value="COBW_HYPB_UREG NUCLEOTIDE-BINDING DOMAIN-CONTAINING PROTEIN"/>
    <property type="match status" value="1"/>
</dbReference>
<dbReference type="InterPro" id="IPR027417">
    <property type="entry name" value="P-loop_NTPase"/>
</dbReference>
<dbReference type="RefSeq" id="WP_072973311.1">
    <property type="nucleotide sequence ID" value="NZ_FQTY01000002.1"/>
</dbReference>
<name>A0A1M4TP89_9FIRM</name>
<dbReference type="InterPro" id="IPR004392">
    <property type="entry name" value="Hyd_mat_HypB"/>
</dbReference>
<protein>
    <submittedName>
        <fullName evidence="2">Ni2+-binding GTPase involved in regulation of expression and maturation of urease and hydrogenase</fullName>
    </submittedName>
</protein>
<dbReference type="PIRSF" id="PIRSF005624">
    <property type="entry name" value="Ni-bind_GTPase"/>
    <property type="match status" value="1"/>
</dbReference>
<proteinExistence type="predicted"/>
<dbReference type="GO" id="GO:0016151">
    <property type="term" value="F:nickel cation binding"/>
    <property type="evidence" value="ECO:0007669"/>
    <property type="project" value="InterPro"/>
</dbReference>
<feature type="domain" description="CobW/HypB/UreG nucleotide-binding" evidence="1">
    <location>
        <begin position="4"/>
        <end position="164"/>
    </location>
</feature>
<evidence type="ECO:0000259" key="1">
    <source>
        <dbReference type="Pfam" id="PF02492"/>
    </source>
</evidence>
<dbReference type="STRING" id="1123404.SAMN02745784_00775"/>
<evidence type="ECO:0000313" key="2">
    <source>
        <dbReference type="EMBL" id="SHE46107.1"/>
    </source>
</evidence>